<evidence type="ECO:0000256" key="8">
    <source>
        <dbReference type="ARBA" id="ARBA00022989"/>
    </source>
</evidence>
<evidence type="ECO:0000256" key="5">
    <source>
        <dbReference type="ARBA" id="ARBA00022519"/>
    </source>
</evidence>
<evidence type="ECO:0000256" key="6">
    <source>
        <dbReference type="ARBA" id="ARBA00022692"/>
    </source>
</evidence>
<feature type="compositionally biased region" description="Pro residues" evidence="10">
    <location>
        <begin position="57"/>
        <end position="80"/>
    </location>
</feature>
<keyword evidence="6 11" id="KW-0812">Transmembrane</keyword>
<keyword evidence="7" id="KW-0653">Protein transport</keyword>
<dbReference type="InterPro" id="IPR037682">
    <property type="entry name" value="TonB_C"/>
</dbReference>
<evidence type="ECO:0000313" key="13">
    <source>
        <dbReference type="EMBL" id="MEF7612380.1"/>
    </source>
</evidence>
<dbReference type="RefSeq" id="WP_332287279.1">
    <property type="nucleotide sequence ID" value="NZ_JAZIBG010000003.1"/>
</dbReference>
<comment type="similarity">
    <text evidence="2">Belongs to the TonB family.</text>
</comment>
<keyword evidence="5" id="KW-0997">Cell inner membrane</keyword>
<dbReference type="NCBIfam" id="TIGR01352">
    <property type="entry name" value="tonB_Cterm"/>
    <property type="match status" value="1"/>
</dbReference>
<protein>
    <submittedName>
        <fullName evidence="13">Energy transducer TonB</fullName>
    </submittedName>
</protein>
<keyword evidence="14" id="KW-1185">Reference proteome</keyword>
<evidence type="ECO:0000256" key="7">
    <source>
        <dbReference type="ARBA" id="ARBA00022927"/>
    </source>
</evidence>
<dbReference type="PROSITE" id="PS52015">
    <property type="entry name" value="TONB_CTD"/>
    <property type="match status" value="1"/>
</dbReference>
<dbReference type="GO" id="GO:0055085">
    <property type="term" value="P:transmembrane transport"/>
    <property type="evidence" value="ECO:0007669"/>
    <property type="project" value="InterPro"/>
</dbReference>
<dbReference type="PANTHER" id="PTHR33446:SF2">
    <property type="entry name" value="PROTEIN TONB"/>
    <property type="match status" value="1"/>
</dbReference>
<evidence type="ECO:0000259" key="12">
    <source>
        <dbReference type="PROSITE" id="PS52015"/>
    </source>
</evidence>
<evidence type="ECO:0000256" key="3">
    <source>
        <dbReference type="ARBA" id="ARBA00022448"/>
    </source>
</evidence>
<feature type="domain" description="TonB C-terminal" evidence="12">
    <location>
        <begin position="132"/>
        <end position="228"/>
    </location>
</feature>
<organism evidence="13 14">
    <name type="scientific">Aquincola agrisoli</name>
    <dbReference type="NCBI Taxonomy" id="3119538"/>
    <lineage>
        <taxon>Bacteria</taxon>
        <taxon>Pseudomonadati</taxon>
        <taxon>Pseudomonadota</taxon>
        <taxon>Betaproteobacteria</taxon>
        <taxon>Burkholderiales</taxon>
        <taxon>Sphaerotilaceae</taxon>
        <taxon>Aquincola</taxon>
    </lineage>
</organism>
<gene>
    <name evidence="13" type="ORF">V4F39_00570</name>
</gene>
<dbReference type="InterPro" id="IPR006260">
    <property type="entry name" value="TonB/TolA_C"/>
</dbReference>
<dbReference type="GO" id="GO:0015031">
    <property type="term" value="P:protein transport"/>
    <property type="evidence" value="ECO:0007669"/>
    <property type="project" value="UniProtKB-KW"/>
</dbReference>
<comment type="subcellular location">
    <subcellularLocation>
        <location evidence="1">Cell inner membrane</location>
        <topology evidence="1">Single-pass membrane protein</topology>
        <orientation evidence="1">Periplasmic side</orientation>
    </subcellularLocation>
</comment>
<evidence type="ECO:0000256" key="2">
    <source>
        <dbReference type="ARBA" id="ARBA00006555"/>
    </source>
</evidence>
<dbReference type="InterPro" id="IPR051045">
    <property type="entry name" value="TonB-dependent_transducer"/>
</dbReference>
<keyword evidence="9 11" id="KW-0472">Membrane</keyword>
<evidence type="ECO:0000256" key="1">
    <source>
        <dbReference type="ARBA" id="ARBA00004383"/>
    </source>
</evidence>
<feature type="transmembrane region" description="Helical" evidence="11">
    <location>
        <begin position="12"/>
        <end position="32"/>
    </location>
</feature>
<proteinExistence type="inferred from homology"/>
<evidence type="ECO:0000256" key="11">
    <source>
        <dbReference type="SAM" id="Phobius"/>
    </source>
</evidence>
<sequence>MDFAEQQRRPTRHLVGIGIVVVMHVLLGWALVSGLARKVVEVIKAPIETKIIEEAKAPPPPPENLPPPPKLAPPPPSFVPPPEITVAPPPTPAPAITVTPVVPPPAPPVAIAPPPAPAAPPAPPVPVARPTGTPARIDVSTCEKPDYPRAALRAEATGTTRIRFTIDAGGKVAKSEIDRASGPTREHRQLDAAAVEALSKCAFRPGTDPEGRPVGGAIATVEYVWKVE</sequence>
<reference evidence="13 14" key="1">
    <citation type="submission" date="2024-02" db="EMBL/GenBank/DDBJ databases">
        <title>Genome sequence of Aquincola sp. MAHUQ-54.</title>
        <authorList>
            <person name="Huq M.A."/>
        </authorList>
    </citation>
    <scope>NUCLEOTIDE SEQUENCE [LARGE SCALE GENOMIC DNA]</scope>
    <source>
        <strain evidence="13 14">MAHUQ-54</strain>
    </source>
</reference>
<dbReference type="Proteomes" id="UP001336250">
    <property type="component" value="Unassembled WGS sequence"/>
</dbReference>
<dbReference type="GO" id="GO:0005886">
    <property type="term" value="C:plasma membrane"/>
    <property type="evidence" value="ECO:0007669"/>
    <property type="project" value="UniProtKB-SubCell"/>
</dbReference>
<dbReference type="PANTHER" id="PTHR33446">
    <property type="entry name" value="PROTEIN TONB-RELATED"/>
    <property type="match status" value="1"/>
</dbReference>
<keyword evidence="3" id="KW-0813">Transport</keyword>
<dbReference type="SUPFAM" id="SSF74653">
    <property type="entry name" value="TolA/TonB C-terminal domain"/>
    <property type="match status" value="1"/>
</dbReference>
<feature type="region of interest" description="Disordered" evidence="10">
    <location>
        <begin position="54"/>
        <end position="80"/>
    </location>
</feature>
<dbReference type="Gene3D" id="3.30.1150.10">
    <property type="match status" value="1"/>
</dbReference>
<evidence type="ECO:0000313" key="14">
    <source>
        <dbReference type="Proteomes" id="UP001336250"/>
    </source>
</evidence>
<keyword evidence="4" id="KW-1003">Cell membrane</keyword>
<keyword evidence="8 11" id="KW-1133">Transmembrane helix</keyword>
<evidence type="ECO:0000256" key="9">
    <source>
        <dbReference type="ARBA" id="ARBA00023136"/>
    </source>
</evidence>
<evidence type="ECO:0000256" key="10">
    <source>
        <dbReference type="SAM" id="MobiDB-lite"/>
    </source>
</evidence>
<accession>A0AAW9QB45</accession>
<dbReference type="AlphaFoldDB" id="A0AAW9QB45"/>
<dbReference type="Pfam" id="PF03544">
    <property type="entry name" value="TonB_C"/>
    <property type="match status" value="1"/>
</dbReference>
<comment type="caution">
    <text evidence="13">The sequence shown here is derived from an EMBL/GenBank/DDBJ whole genome shotgun (WGS) entry which is preliminary data.</text>
</comment>
<name>A0AAW9QB45_9BURK</name>
<dbReference type="EMBL" id="JAZIBG010000003">
    <property type="protein sequence ID" value="MEF7612380.1"/>
    <property type="molecule type" value="Genomic_DNA"/>
</dbReference>
<evidence type="ECO:0000256" key="4">
    <source>
        <dbReference type="ARBA" id="ARBA00022475"/>
    </source>
</evidence>